<feature type="transmembrane region" description="Helical" evidence="7">
    <location>
        <begin position="444"/>
        <end position="464"/>
    </location>
</feature>
<gene>
    <name evidence="10" type="ORF">ACPOL_5712</name>
</gene>
<keyword evidence="5 7" id="KW-0472">Membrane</keyword>
<dbReference type="GO" id="GO:0022857">
    <property type="term" value="F:transmembrane transporter activity"/>
    <property type="evidence" value="ECO:0007669"/>
    <property type="project" value="TreeGrafter"/>
</dbReference>
<feature type="transmembrane region" description="Helical" evidence="7">
    <location>
        <begin position="844"/>
        <end position="865"/>
    </location>
</feature>
<dbReference type="InterPro" id="IPR050250">
    <property type="entry name" value="Macrolide_Exporter_MacB"/>
</dbReference>
<feature type="domain" description="ABC3 transporter permease C-terminal" evidence="8">
    <location>
        <begin position="760"/>
        <end position="873"/>
    </location>
</feature>
<dbReference type="GO" id="GO:0005886">
    <property type="term" value="C:plasma membrane"/>
    <property type="evidence" value="ECO:0007669"/>
    <property type="project" value="UniProtKB-SubCell"/>
</dbReference>
<organism evidence="10 11">
    <name type="scientific">Acidisarcina polymorpha</name>
    <dbReference type="NCBI Taxonomy" id="2211140"/>
    <lineage>
        <taxon>Bacteria</taxon>
        <taxon>Pseudomonadati</taxon>
        <taxon>Acidobacteriota</taxon>
        <taxon>Terriglobia</taxon>
        <taxon>Terriglobales</taxon>
        <taxon>Acidobacteriaceae</taxon>
        <taxon>Acidisarcina</taxon>
    </lineage>
</organism>
<dbReference type="PANTHER" id="PTHR30572">
    <property type="entry name" value="MEMBRANE COMPONENT OF TRANSPORTER-RELATED"/>
    <property type="match status" value="1"/>
</dbReference>
<dbReference type="Proteomes" id="UP000253606">
    <property type="component" value="Chromosome"/>
</dbReference>
<reference evidence="10 11" key="1">
    <citation type="journal article" date="2018" name="Front. Microbiol.">
        <title>Hydrolytic Capabilities as a Key to Environmental Success: Chitinolytic and Cellulolytic Acidobacteria From Acidic Sub-arctic Soils and Boreal Peatlands.</title>
        <authorList>
            <person name="Belova S.E."/>
            <person name="Ravin N.V."/>
            <person name="Pankratov T.A."/>
            <person name="Rakitin A.L."/>
            <person name="Ivanova A.A."/>
            <person name="Beletsky A.V."/>
            <person name="Mardanov A.V."/>
            <person name="Sinninghe Damste J.S."/>
            <person name="Dedysh S.N."/>
        </authorList>
    </citation>
    <scope>NUCLEOTIDE SEQUENCE [LARGE SCALE GENOMIC DNA]</scope>
    <source>
        <strain evidence="10 11">SBC82</strain>
    </source>
</reference>
<protein>
    <recommendedName>
        <fullName evidence="12">Permease</fullName>
    </recommendedName>
</protein>
<keyword evidence="3 7" id="KW-0812">Transmembrane</keyword>
<evidence type="ECO:0000259" key="8">
    <source>
        <dbReference type="Pfam" id="PF02687"/>
    </source>
</evidence>
<keyword evidence="4 7" id="KW-1133">Transmembrane helix</keyword>
<dbReference type="KEGG" id="abas:ACPOL_5712"/>
<evidence type="ECO:0000256" key="6">
    <source>
        <dbReference type="ARBA" id="ARBA00038076"/>
    </source>
</evidence>
<dbReference type="AlphaFoldDB" id="A0A2Z5G7H8"/>
<evidence type="ECO:0000256" key="5">
    <source>
        <dbReference type="ARBA" id="ARBA00023136"/>
    </source>
</evidence>
<feature type="transmembrane region" description="Helical" evidence="7">
    <location>
        <begin position="395"/>
        <end position="422"/>
    </location>
</feature>
<dbReference type="RefSeq" id="WP_114209623.1">
    <property type="nucleotide sequence ID" value="NZ_CP030840.1"/>
</dbReference>
<evidence type="ECO:0000259" key="9">
    <source>
        <dbReference type="Pfam" id="PF12704"/>
    </source>
</evidence>
<evidence type="ECO:0000313" key="11">
    <source>
        <dbReference type="Proteomes" id="UP000253606"/>
    </source>
</evidence>
<dbReference type="NCBIfam" id="NF038403">
    <property type="entry name" value="perm_prefix_1"/>
    <property type="match status" value="1"/>
</dbReference>
<sequence length="880" mass="95152">MSLVRRIANLFSRARVEHDIDLELESHIAMRIDDNIASGMSAAEARRDALLRFGNATSTRESVASTEMALSLDSLWFDVRYAVRQLRRSPWFAITAVVTLALAIGANAVVFSVLNAFLLRPLNVPHAESLYALFHQGDAGLSYLDYLDLRDRNRSFESLAAYNVAQAGLDTGKEPSRAWIYETSGNYFDALGILPSIGQFFHSSDEQGLNSAPYIVLAYAYWQSHFQADPKIVGRVVLVNKHPFTILGVAPAGFHGTLLFFNPDFFVPLVNLQEVQGVNNLTARGKTTVFMTIGHLKPGVTQTQAVTDLNSVGLYLEKTYPKEHGKFTFTLGLPNLYGDYIGRPVKAFMTGLMLLAGLTLLAACANLGSLFAARAADRTREVALRLALGSSRKRILRALFTEAVLISLLGGAAGLGGSIVLLHELSAWQPFSRWPIHLTVNPDANVYAAALLLTLVSGFLFGAVPIRQVLRTNPYEIVKSGHAGTGASPRRFNIRDILLVVQIAVCALLVTSSMAAVRGLARSLHSDFGFETENRMMLDTDLSMANYTGDRVPAMQKRIIEAVKGIPGVESVGLADTVPLGDGSIDANVFADTTADLRSSNAAADPYVFKVSSDYFDAAGTPLLSGRAFSAHDDKNAPRVAIVNREFARRLFGSAPQALGRYYKTSDGTRIQIVGLVQDGKYASLTEDPAPAMFLPILQVPSSQTYLVVHSKRDPIQLGPSIRSTLLKLDSGLPVEIQTRYSGLDALLFGPRMATISLIVLGLMGAMLSMIGIFGMAAYSVSKRLRELGIRMALGAQRREVLQAALGRSIKLLSIGSAAGLVLGILAGRVLAYVVDQATARDPLVLAGVVMIMAILGVLATWVPAQRALSVEPISLMREN</sequence>
<feature type="transmembrane region" description="Helical" evidence="7">
    <location>
        <begin position="352"/>
        <end position="374"/>
    </location>
</feature>
<dbReference type="Pfam" id="PF12704">
    <property type="entry name" value="MacB_PCD"/>
    <property type="match status" value="2"/>
</dbReference>
<evidence type="ECO:0000256" key="4">
    <source>
        <dbReference type="ARBA" id="ARBA00022989"/>
    </source>
</evidence>
<feature type="domain" description="ABC3 transporter permease C-terminal" evidence="8">
    <location>
        <begin position="354"/>
        <end position="474"/>
    </location>
</feature>
<evidence type="ECO:0008006" key="12">
    <source>
        <dbReference type="Google" id="ProtNLM"/>
    </source>
</evidence>
<dbReference type="Pfam" id="PF02687">
    <property type="entry name" value="FtsX"/>
    <property type="match status" value="2"/>
</dbReference>
<evidence type="ECO:0000256" key="2">
    <source>
        <dbReference type="ARBA" id="ARBA00022475"/>
    </source>
</evidence>
<feature type="transmembrane region" description="Helical" evidence="7">
    <location>
        <begin position="497"/>
        <end position="517"/>
    </location>
</feature>
<dbReference type="PANTHER" id="PTHR30572:SF4">
    <property type="entry name" value="ABC TRANSPORTER PERMEASE YTRF"/>
    <property type="match status" value="1"/>
</dbReference>
<name>A0A2Z5G7H8_9BACT</name>
<dbReference type="EMBL" id="CP030840">
    <property type="protein sequence ID" value="AXC14958.1"/>
    <property type="molecule type" value="Genomic_DNA"/>
</dbReference>
<proteinExistence type="inferred from homology"/>
<feature type="domain" description="MacB-like periplasmic core" evidence="9">
    <location>
        <begin position="95"/>
        <end position="310"/>
    </location>
</feature>
<feature type="transmembrane region" description="Helical" evidence="7">
    <location>
        <begin position="812"/>
        <end position="832"/>
    </location>
</feature>
<accession>A0A2Z5G7H8</accession>
<comment type="subcellular location">
    <subcellularLocation>
        <location evidence="1">Cell membrane</location>
        <topology evidence="1">Multi-pass membrane protein</topology>
    </subcellularLocation>
</comment>
<evidence type="ECO:0000256" key="3">
    <source>
        <dbReference type="ARBA" id="ARBA00022692"/>
    </source>
</evidence>
<evidence type="ECO:0000313" key="10">
    <source>
        <dbReference type="EMBL" id="AXC14958.1"/>
    </source>
</evidence>
<comment type="similarity">
    <text evidence="6">Belongs to the ABC-4 integral membrane protein family.</text>
</comment>
<dbReference type="NCBIfam" id="TIGR03434">
    <property type="entry name" value="ADOP"/>
    <property type="match status" value="1"/>
</dbReference>
<evidence type="ECO:0000256" key="1">
    <source>
        <dbReference type="ARBA" id="ARBA00004651"/>
    </source>
</evidence>
<dbReference type="OrthoDB" id="100065at2"/>
<dbReference type="InterPro" id="IPR003838">
    <property type="entry name" value="ABC3_permease_C"/>
</dbReference>
<dbReference type="InterPro" id="IPR025857">
    <property type="entry name" value="MacB_PCD"/>
</dbReference>
<evidence type="ECO:0000256" key="7">
    <source>
        <dbReference type="SAM" id="Phobius"/>
    </source>
</evidence>
<dbReference type="InterPro" id="IPR047928">
    <property type="entry name" value="Perm_prefix_1"/>
</dbReference>
<feature type="transmembrane region" description="Helical" evidence="7">
    <location>
        <begin position="758"/>
        <end position="781"/>
    </location>
</feature>
<dbReference type="InterPro" id="IPR017800">
    <property type="entry name" value="ADOP"/>
</dbReference>
<keyword evidence="2" id="KW-1003">Cell membrane</keyword>
<feature type="transmembrane region" description="Helical" evidence="7">
    <location>
        <begin position="91"/>
        <end position="119"/>
    </location>
</feature>
<feature type="domain" description="MacB-like periplasmic core" evidence="9">
    <location>
        <begin position="503"/>
        <end position="715"/>
    </location>
</feature>
<keyword evidence="11" id="KW-1185">Reference proteome</keyword>